<gene>
    <name evidence="2" type="ORF">FRX31_008379</name>
</gene>
<evidence type="ECO:0000313" key="2">
    <source>
        <dbReference type="EMBL" id="KAF5202034.1"/>
    </source>
</evidence>
<evidence type="ECO:0000259" key="1">
    <source>
        <dbReference type="Pfam" id="PF05686"/>
    </source>
</evidence>
<feature type="domain" description="Glycosyl transferase CAP10" evidence="1">
    <location>
        <begin position="1"/>
        <end position="46"/>
    </location>
</feature>
<dbReference type="InterPro" id="IPR006598">
    <property type="entry name" value="CAP10"/>
</dbReference>
<sequence>MLNEYSKLLKFKPSIPEKAVEICPETMACRAEGLKRKFMMESMVGVLIEEPFPNLALDEICKQIRDSIQEAFTIENAIKGQLQAKQKIYADKHPNGRPNS</sequence>
<dbReference type="Pfam" id="PF05686">
    <property type="entry name" value="Glyco_transf_90"/>
    <property type="match status" value="1"/>
</dbReference>
<dbReference type="Proteomes" id="UP000554482">
    <property type="component" value="Unassembled WGS sequence"/>
</dbReference>
<reference evidence="2 3" key="1">
    <citation type="submission" date="2020-06" db="EMBL/GenBank/DDBJ databases">
        <title>Transcriptomic and genomic resources for Thalictrum thalictroides and T. hernandezii: Facilitating candidate gene discovery in an emerging model plant lineage.</title>
        <authorList>
            <person name="Arias T."/>
            <person name="Riano-Pachon D.M."/>
            <person name="Di Stilio V.S."/>
        </authorList>
    </citation>
    <scope>NUCLEOTIDE SEQUENCE [LARGE SCALE GENOMIC DNA]</scope>
    <source>
        <strain evidence="3">cv. WT478/WT964</strain>
        <tissue evidence="2">Leaves</tissue>
    </source>
</reference>
<name>A0A7J6WX72_THATH</name>
<organism evidence="2 3">
    <name type="scientific">Thalictrum thalictroides</name>
    <name type="common">Rue-anemone</name>
    <name type="synonym">Anemone thalictroides</name>
    <dbReference type="NCBI Taxonomy" id="46969"/>
    <lineage>
        <taxon>Eukaryota</taxon>
        <taxon>Viridiplantae</taxon>
        <taxon>Streptophyta</taxon>
        <taxon>Embryophyta</taxon>
        <taxon>Tracheophyta</taxon>
        <taxon>Spermatophyta</taxon>
        <taxon>Magnoliopsida</taxon>
        <taxon>Ranunculales</taxon>
        <taxon>Ranunculaceae</taxon>
        <taxon>Thalictroideae</taxon>
        <taxon>Thalictrum</taxon>
    </lineage>
</organism>
<evidence type="ECO:0000313" key="3">
    <source>
        <dbReference type="Proteomes" id="UP000554482"/>
    </source>
</evidence>
<accession>A0A7J6WX72</accession>
<proteinExistence type="predicted"/>
<protein>
    <submittedName>
        <fullName evidence="2">O-glucosyltransferase rumi-like protein</fullName>
    </submittedName>
</protein>
<keyword evidence="2" id="KW-0808">Transferase</keyword>
<dbReference type="OrthoDB" id="202415at2759"/>
<dbReference type="AlphaFoldDB" id="A0A7J6WX72"/>
<comment type="caution">
    <text evidence="2">The sequence shown here is derived from an EMBL/GenBank/DDBJ whole genome shotgun (WGS) entry which is preliminary data.</text>
</comment>
<dbReference type="GO" id="GO:0016740">
    <property type="term" value="F:transferase activity"/>
    <property type="evidence" value="ECO:0007669"/>
    <property type="project" value="UniProtKB-KW"/>
</dbReference>
<keyword evidence="3" id="KW-1185">Reference proteome</keyword>
<dbReference type="EMBL" id="JABWDY010008655">
    <property type="protein sequence ID" value="KAF5202034.1"/>
    <property type="molecule type" value="Genomic_DNA"/>
</dbReference>